<organism evidence="2 3">
    <name type="scientific">Trichobilharzia regenti</name>
    <name type="common">Nasal bird schistosome</name>
    <dbReference type="NCBI Taxonomy" id="157069"/>
    <lineage>
        <taxon>Eukaryota</taxon>
        <taxon>Metazoa</taxon>
        <taxon>Spiralia</taxon>
        <taxon>Lophotrochozoa</taxon>
        <taxon>Platyhelminthes</taxon>
        <taxon>Trematoda</taxon>
        <taxon>Digenea</taxon>
        <taxon>Strigeidida</taxon>
        <taxon>Schistosomatoidea</taxon>
        <taxon>Schistosomatidae</taxon>
        <taxon>Trichobilharzia</taxon>
    </lineage>
</organism>
<protein>
    <submittedName>
        <fullName evidence="3">Uncharacterized protein</fullName>
    </submittedName>
</protein>
<keyword evidence="1" id="KW-1133">Transmembrane helix</keyword>
<evidence type="ECO:0000256" key="1">
    <source>
        <dbReference type="SAM" id="Phobius"/>
    </source>
</evidence>
<proteinExistence type="predicted"/>
<evidence type="ECO:0000313" key="3">
    <source>
        <dbReference type="WBParaSite" id="TREG1_1790.1"/>
    </source>
</evidence>
<dbReference type="AlphaFoldDB" id="A0AA85JGA8"/>
<accession>A0AA85JGA8</accession>
<reference evidence="3" key="2">
    <citation type="submission" date="2023-11" db="UniProtKB">
        <authorList>
            <consortium name="WormBaseParasite"/>
        </authorList>
    </citation>
    <scope>IDENTIFICATION</scope>
</reference>
<keyword evidence="2" id="KW-1185">Reference proteome</keyword>
<feature type="transmembrane region" description="Helical" evidence="1">
    <location>
        <begin position="20"/>
        <end position="37"/>
    </location>
</feature>
<dbReference type="WBParaSite" id="TREG1_1790.1">
    <property type="protein sequence ID" value="TREG1_1790.1"/>
    <property type="gene ID" value="TREG1_1790"/>
</dbReference>
<keyword evidence="1" id="KW-0472">Membrane</keyword>
<feature type="transmembrane region" description="Helical" evidence="1">
    <location>
        <begin position="67"/>
        <end position="86"/>
    </location>
</feature>
<dbReference type="Proteomes" id="UP000050795">
    <property type="component" value="Unassembled WGS sequence"/>
</dbReference>
<name>A0AA85JGA8_TRIRE</name>
<evidence type="ECO:0000313" key="2">
    <source>
        <dbReference type="Proteomes" id="UP000050795"/>
    </source>
</evidence>
<keyword evidence="1" id="KW-0812">Transmembrane</keyword>
<reference evidence="2" key="1">
    <citation type="submission" date="2022-06" db="EMBL/GenBank/DDBJ databases">
        <authorList>
            <person name="Berger JAMES D."/>
            <person name="Berger JAMES D."/>
        </authorList>
    </citation>
    <scope>NUCLEOTIDE SEQUENCE [LARGE SCALE GENOMIC DNA]</scope>
</reference>
<sequence length="127" mass="14022">MKEGIDLPQPLSPLDGDCCCLLLLVLLLVVLIGWLSSSHLSENSLSSSPGWSQSCLRCQPANLFSQFFASFRLPAILVVCVCVTFNDMNHPHMKSRSSTVLLYRSQQCIPPYLLTHSPPTHSLTHNA</sequence>